<name>A0ACB8CZX6_DERSI</name>
<dbReference type="EMBL" id="CM023473">
    <property type="protein sequence ID" value="KAH7954692.1"/>
    <property type="molecule type" value="Genomic_DNA"/>
</dbReference>
<evidence type="ECO:0000313" key="2">
    <source>
        <dbReference type="Proteomes" id="UP000821865"/>
    </source>
</evidence>
<organism evidence="1 2">
    <name type="scientific">Dermacentor silvarum</name>
    <name type="common">Tick</name>
    <dbReference type="NCBI Taxonomy" id="543639"/>
    <lineage>
        <taxon>Eukaryota</taxon>
        <taxon>Metazoa</taxon>
        <taxon>Ecdysozoa</taxon>
        <taxon>Arthropoda</taxon>
        <taxon>Chelicerata</taxon>
        <taxon>Arachnida</taxon>
        <taxon>Acari</taxon>
        <taxon>Parasitiformes</taxon>
        <taxon>Ixodida</taxon>
        <taxon>Ixodoidea</taxon>
        <taxon>Ixodidae</taxon>
        <taxon>Rhipicephalinae</taxon>
        <taxon>Dermacentor</taxon>
    </lineage>
</organism>
<evidence type="ECO:0000313" key="1">
    <source>
        <dbReference type="EMBL" id="KAH7954692.1"/>
    </source>
</evidence>
<protein>
    <submittedName>
        <fullName evidence="1">Uncharacterized protein</fullName>
    </submittedName>
</protein>
<keyword evidence="2" id="KW-1185">Reference proteome</keyword>
<accession>A0ACB8CZX6</accession>
<sequence length="522" mass="59206">MADVLSLTPLNMPNMDVVRVEGEDIQPEELDQGHWFEIKRNHRRLTVDVDRPRSDKTPLQRANETSWNKKKGNRQIRQLIVASRMPHLPVDDYRIIIRPRGGLNVTEHGTDRIYHSVRRAANVERTADEEDNLCLNQKQNIIVLSTPSKERAKKYVAITSLSIGSKEYAACAYRAAPENTSKGVIRGISADEGPEDIVRKLVTPRNPSVLYAKRMGNTNNVIVLFDGYYVPSYVNYGAALVRCALYKKQFDICYECGRLGHRADVCPNPTDKICRSCGSKNPKQDHECKAECQLCGNDHPTADKRCQERYRIPYLVKRRRWERARREEQVEYENYVDNQRSPSTASRNRSGSLPRTRSRSHSGNRSRSRSRPRSGNPTKSPQAIGNSKGTIGNHTTGPPSQVSWADVASGARAEAEAALNSRNRALEKELAQMKQMMLEHHQRIVALEDENSRLRKENTSLKNGQGVTLDSIEEKEADMEEEANVPAKRKATDDTKTIAVKRPNPLNLLRKDRMNSKAKLTF</sequence>
<reference evidence="1" key="1">
    <citation type="submission" date="2020-05" db="EMBL/GenBank/DDBJ databases">
        <title>Large-scale comparative analyses of tick genomes elucidate their genetic diversity and vector capacities.</title>
        <authorList>
            <person name="Jia N."/>
            <person name="Wang J."/>
            <person name="Shi W."/>
            <person name="Du L."/>
            <person name="Sun Y."/>
            <person name="Zhan W."/>
            <person name="Jiang J."/>
            <person name="Wang Q."/>
            <person name="Zhang B."/>
            <person name="Ji P."/>
            <person name="Sakyi L.B."/>
            <person name="Cui X."/>
            <person name="Yuan T."/>
            <person name="Jiang B."/>
            <person name="Yang W."/>
            <person name="Lam T.T.-Y."/>
            <person name="Chang Q."/>
            <person name="Ding S."/>
            <person name="Wang X."/>
            <person name="Zhu J."/>
            <person name="Ruan X."/>
            <person name="Zhao L."/>
            <person name="Wei J."/>
            <person name="Que T."/>
            <person name="Du C."/>
            <person name="Cheng J."/>
            <person name="Dai P."/>
            <person name="Han X."/>
            <person name="Huang E."/>
            <person name="Gao Y."/>
            <person name="Liu J."/>
            <person name="Shao H."/>
            <person name="Ye R."/>
            <person name="Li L."/>
            <person name="Wei W."/>
            <person name="Wang X."/>
            <person name="Wang C."/>
            <person name="Yang T."/>
            <person name="Huo Q."/>
            <person name="Li W."/>
            <person name="Guo W."/>
            <person name="Chen H."/>
            <person name="Zhou L."/>
            <person name="Ni X."/>
            <person name="Tian J."/>
            <person name="Zhou Y."/>
            <person name="Sheng Y."/>
            <person name="Liu T."/>
            <person name="Pan Y."/>
            <person name="Xia L."/>
            <person name="Li J."/>
            <person name="Zhao F."/>
            <person name="Cao W."/>
        </authorList>
    </citation>
    <scope>NUCLEOTIDE SEQUENCE</scope>
    <source>
        <strain evidence="1">Dsil-2018</strain>
    </source>
</reference>
<comment type="caution">
    <text evidence="1">The sequence shown here is derived from an EMBL/GenBank/DDBJ whole genome shotgun (WGS) entry which is preliminary data.</text>
</comment>
<proteinExistence type="predicted"/>
<dbReference type="Proteomes" id="UP000821865">
    <property type="component" value="Chromosome 4"/>
</dbReference>
<gene>
    <name evidence="1" type="ORF">HPB49_020961</name>
</gene>